<name>A0ABT8MQV8_9BACL</name>
<dbReference type="PANTHER" id="PTHR43479">
    <property type="entry name" value="ACREF/ENVCD OPERON REPRESSOR-RELATED"/>
    <property type="match status" value="1"/>
</dbReference>
<evidence type="ECO:0000256" key="2">
    <source>
        <dbReference type="PROSITE-ProRule" id="PRU00335"/>
    </source>
</evidence>
<sequence length="190" mass="22605">MLKSDLRITKTKQALEEALLTLLQEKPLKSISITEICRLAKINRGTFYLHYGQIEDLFEEYYKEIMKDLTDSYQEPYRHVDILNPRELNPSTIRIFHHIETYKNFYRIVFSRTVPMSYYYLLFNQVQDLLKRDMELTLKTSVDPAMLSAYQANAILGLIIEWGRNDFQQQAEDMNLLLVRILNIQTESRQ</sequence>
<keyword evidence="5" id="KW-1185">Reference proteome</keyword>
<gene>
    <name evidence="4" type="ORF">QWY15_08260</name>
</gene>
<dbReference type="Proteomes" id="UP001172054">
    <property type="component" value="Unassembled WGS sequence"/>
</dbReference>
<dbReference type="RefSeq" id="WP_301725996.1">
    <property type="nucleotide sequence ID" value="NZ_JAUJWW010000003.1"/>
</dbReference>
<evidence type="ECO:0000259" key="3">
    <source>
        <dbReference type="PROSITE" id="PS50977"/>
    </source>
</evidence>
<reference evidence="4 5" key="1">
    <citation type="submission" date="2023-06" db="EMBL/GenBank/DDBJ databases">
        <title>Novel species in genus Planococcus.</title>
        <authorList>
            <person name="Ning S."/>
        </authorList>
    </citation>
    <scope>NUCLEOTIDE SEQUENCE [LARGE SCALE GENOMIC DNA]</scope>
    <source>
        <strain evidence="4 5">N064</strain>
    </source>
</reference>
<keyword evidence="1 2" id="KW-0238">DNA-binding</keyword>
<dbReference type="InterPro" id="IPR009057">
    <property type="entry name" value="Homeodomain-like_sf"/>
</dbReference>
<dbReference type="InterPro" id="IPR001647">
    <property type="entry name" value="HTH_TetR"/>
</dbReference>
<dbReference type="Pfam" id="PF14278">
    <property type="entry name" value="TetR_C_8"/>
    <property type="match status" value="1"/>
</dbReference>
<dbReference type="Gene3D" id="1.10.357.10">
    <property type="entry name" value="Tetracycline Repressor, domain 2"/>
    <property type="match status" value="1"/>
</dbReference>
<protein>
    <submittedName>
        <fullName evidence="4">TetR/AcrR family transcriptional regulator C-terminal domain-containing protein</fullName>
    </submittedName>
</protein>
<proteinExistence type="predicted"/>
<evidence type="ECO:0000313" key="5">
    <source>
        <dbReference type="Proteomes" id="UP001172054"/>
    </source>
</evidence>
<dbReference type="SUPFAM" id="SSF46689">
    <property type="entry name" value="Homeodomain-like"/>
    <property type="match status" value="1"/>
</dbReference>
<feature type="domain" description="HTH tetR-type" evidence="3">
    <location>
        <begin position="9"/>
        <end position="69"/>
    </location>
</feature>
<comment type="caution">
    <text evidence="4">The sequence shown here is derived from an EMBL/GenBank/DDBJ whole genome shotgun (WGS) entry which is preliminary data.</text>
</comment>
<organism evidence="4 5">
    <name type="scientific">Planococcus liqunii</name>
    <dbReference type="NCBI Taxonomy" id="3058394"/>
    <lineage>
        <taxon>Bacteria</taxon>
        <taxon>Bacillati</taxon>
        <taxon>Bacillota</taxon>
        <taxon>Bacilli</taxon>
        <taxon>Bacillales</taxon>
        <taxon>Caryophanaceae</taxon>
        <taxon>Planococcus</taxon>
    </lineage>
</organism>
<dbReference type="Pfam" id="PF00440">
    <property type="entry name" value="TetR_N"/>
    <property type="match status" value="1"/>
</dbReference>
<accession>A0ABT8MQV8</accession>
<feature type="DNA-binding region" description="H-T-H motif" evidence="2">
    <location>
        <begin position="32"/>
        <end position="51"/>
    </location>
</feature>
<dbReference type="InterPro" id="IPR039532">
    <property type="entry name" value="TetR_C_Firmicutes"/>
</dbReference>
<dbReference type="PANTHER" id="PTHR43479:SF7">
    <property type="entry name" value="TETR-FAMILY TRANSCRIPTIONAL REGULATOR"/>
    <property type="match status" value="1"/>
</dbReference>
<dbReference type="InterPro" id="IPR050624">
    <property type="entry name" value="HTH-type_Tx_Regulator"/>
</dbReference>
<dbReference type="PROSITE" id="PS50977">
    <property type="entry name" value="HTH_TETR_2"/>
    <property type="match status" value="1"/>
</dbReference>
<evidence type="ECO:0000256" key="1">
    <source>
        <dbReference type="ARBA" id="ARBA00023125"/>
    </source>
</evidence>
<dbReference type="EMBL" id="JAUJWW010000003">
    <property type="protein sequence ID" value="MDN7227280.1"/>
    <property type="molecule type" value="Genomic_DNA"/>
</dbReference>
<evidence type="ECO:0000313" key="4">
    <source>
        <dbReference type="EMBL" id="MDN7227280.1"/>
    </source>
</evidence>